<accession>A0A4Y8VF53</accession>
<dbReference type="Pfam" id="PF22818">
    <property type="entry name" value="ApeI-like"/>
    <property type="match status" value="1"/>
</dbReference>
<evidence type="ECO:0000313" key="3">
    <source>
        <dbReference type="Proteomes" id="UP000297872"/>
    </source>
</evidence>
<dbReference type="Proteomes" id="UP000297872">
    <property type="component" value="Unassembled WGS sequence"/>
</dbReference>
<dbReference type="GO" id="GO:0016829">
    <property type="term" value="F:lyase activity"/>
    <property type="evidence" value="ECO:0007669"/>
    <property type="project" value="UniProtKB-KW"/>
</dbReference>
<evidence type="ECO:0000259" key="1">
    <source>
        <dbReference type="Pfam" id="PF22818"/>
    </source>
</evidence>
<sequence length="154" mass="17414">MQLKNHLYTIVEADKQGNLQQKEAAGLQQKEAAGLQQKCQEVLSSRSNTSFRLRLNPEHFIYQAHFPGEPVTPGVCILQIGKELLAELLQESLEITHVKNVKFLSVISPLKEKEISYTFKKIETSEDSQEVKAQIIVASDEETKAKISFTCRNK</sequence>
<proteinExistence type="predicted"/>
<dbReference type="OrthoDB" id="9772788at2"/>
<reference evidence="2 3" key="1">
    <citation type="submission" date="2019-02" db="EMBL/GenBank/DDBJ databases">
        <title>Draft Genome Sequence of the Prevotella sp. BCRC 81118, Isolated from Human Feces.</title>
        <authorList>
            <person name="Huang C.-H."/>
        </authorList>
    </citation>
    <scope>NUCLEOTIDE SEQUENCE [LARGE SCALE GENOMIC DNA]</scope>
    <source>
        <strain evidence="2 3">BCRC 81118</strain>
    </source>
</reference>
<dbReference type="InterPro" id="IPR029069">
    <property type="entry name" value="HotDog_dom_sf"/>
</dbReference>
<dbReference type="GeneID" id="302995875"/>
<dbReference type="InterPro" id="IPR054545">
    <property type="entry name" value="ApeI-like"/>
</dbReference>
<feature type="domain" description="ApeI dehydratase-like" evidence="1">
    <location>
        <begin position="46"/>
        <end position="121"/>
    </location>
</feature>
<dbReference type="SUPFAM" id="SSF54637">
    <property type="entry name" value="Thioesterase/thiol ester dehydrase-isomerase"/>
    <property type="match status" value="1"/>
</dbReference>
<protein>
    <submittedName>
        <fullName evidence="2">Hydroxymyristoyl-ACP dehydratase</fullName>
    </submittedName>
</protein>
<comment type="caution">
    <text evidence="2">The sequence shown here is derived from an EMBL/GenBank/DDBJ whole genome shotgun (WGS) entry which is preliminary data.</text>
</comment>
<dbReference type="Gene3D" id="3.10.129.10">
    <property type="entry name" value="Hotdog Thioesterase"/>
    <property type="match status" value="1"/>
</dbReference>
<gene>
    <name evidence="2" type="ORF">EXN75_11360</name>
</gene>
<keyword evidence="3" id="KW-1185">Reference proteome</keyword>
<dbReference type="EMBL" id="SGVY01000031">
    <property type="protein sequence ID" value="TFH78369.1"/>
    <property type="molecule type" value="Genomic_DNA"/>
</dbReference>
<dbReference type="RefSeq" id="WP_118119302.1">
    <property type="nucleotide sequence ID" value="NZ_SGVY01000031.1"/>
</dbReference>
<organism evidence="2 3">
    <name type="scientific">Segatella hominis</name>
    <dbReference type="NCBI Taxonomy" id="2518605"/>
    <lineage>
        <taxon>Bacteria</taxon>
        <taxon>Pseudomonadati</taxon>
        <taxon>Bacteroidota</taxon>
        <taxon>Bacteroidia</taxon>
        <taxon>Bacteroidales</taxon>
        <taxon>Prevotellaceae</taxon>
        <taxon>Segatella</taxon>
    </lineage>
</organism>
<dbReference type="AlphaFoldDB" id="A0A4Y8VF53"/>
<name>A0A4Y8VF53_9BACT</name>
<evidence type="ECO:0000313" key="2">
    <source>
        <dbReference type="EMBL" id="TFH78369.1"/>
    </source>
</evidence>